<dbReference type="InterPro" id="IPR012349">
    <property type="entry name" value="Split_barrel_FMN-bd"/>
</dbReference>
<gene>
    <name evidence="3" type="ORF">CW354_18110</name>
</gene>
<dbReference type="PANTHER" id="PTHR30466">
    <property type="entry name" value="FLAVIN REDUCTASE"/>
    <property type="match status" value="1"/>
</dbReference>
<dbReference type="InterPro" id="IPR002563">
    <property type="entry name" value="Flavin_Rdtase-like_dom"/>
</dbReference>
<protein>
    <recommendedName>
        <fullName evidence="2">Flavin reductase like domain-containing protein</fullName>
    </recommendedName>
</protein>
<keyword evidence="1" id="KW-0560">Oxidoreductase</keyword>
<dbReference type="InterPro" id="IPR050268">
    <property type="entry name" value="NADH-dep_flavin_reductase"/>
</dbReference>
<dbReference type="GO" id="GO:0010181">
    <property type="term" value="F:FMN binding"/>
    <property type="evidence" value="ECO:0007669"/>
    <property type="project" value="InterPro"/>
</dbReference>
<comment type="caution">
    <text evidence="3">The sequence shown here is derived from an EMBL/GenBank/DDBJ whole genome shotgun (WGS) entry which is preliminary data.</text>
</comment>
<dbReference type="Gene3D" id="2.30.110.10">
    <property type="entry name" value="Electron Transport, Fmn-binding Protein, Chain A"/>
    <property type="match status" value="1"/>
</dbReference>
<evidence type="ECO:0000313" key="3">
    <source>
        <dbReference type="EMBL" id="PQA86264.1"/>
    </source>
</evidence>
<dbReference type="AlphaFoldDB" id="A0A2S7K181"/>
<reference evidence="3 4" key="1">
    <citation type="submission" date="2017-12" db="EMBL/GenBank/DDBJ databases">
        <authorList>
            <person name="Hurst M.R.H."/>
        </authorList>
    </citation>
    <scope>NUCLEOTIDE SEQUENCE [LARGE SCALE GENOMIC DNA]</scope>
    <source>
        <strain evidence="3 4">SY-3-19</strain>
    </source>
</reference>
<keyword evidence="4" id="KW-1185">Reference proteome</keyword>
<dbReference type="PANTHER" id="PTHR30466:SF1">
    <property type="entry name" value="FMN REDUCTASE (NADH) RUTF"/>
    <property type="match status" value="1"/>
</dbReference>
<evidence type="ECO:0000259" key="2">
    <source>
        <dbReference type="SMART" id="SM00903"/>
    </source>
</evidence>
<name>A0A2S7K181_9PROT</name>
<dbReference type="SMART" id="SM00903">
    <property type="entry name" value="Flavin_Reduct"/>
    <property type="match status" value="1"/>
</dbReference>
<dbReference type="Pfam" id="PF01613">
    <property type="entry name" value="Flavin_Reduct"/>
    <property type="match status" value="1"/>
</dbReference>
<sequence>MRMFSCEISESSGGRTELGAANARMAFANFCAPHTAHARAPAAWQRKDRLTEISGPRAAQQPDLRPHQVELICMDDLKTALRSFAKSVTVISCAHSGERFAMTATAVSEVCLEPPTMLVCINKSASIAAPLIDESRFAINVLDRSQQQISEDCSGRRSGDDRFADQDWTSDHLDTPYLQNSQATIFCRVARTLEYGTHFVVFGEVQGVRANDRPTPLIYIDRRYLDASLDTTVP</sequence>
<proteinExistence type="predicted"/>
<dbReference type="SUPFAM" id="SSF50475">
    <property type="entry name" value="FMN-binding split barrel"/>
    <property type="match status" value="1"/>
</dbReference>
<accession>A0A2S7K181</accession>
<dbReference type="Proteomes" id="UP000239504">
    <property type="component" value="Unassembled WGS sequence"/>
</dbReference>
<dbReference type="EMBL" id="PJCH01000015">
    <property type="protein sequence ID" value="PQA86264.1"/>
    <property type="molecule type" value="Genomic_DNA"/>
</dbReference>
<evidence type="ECO:0000313" key="4">
    <source>
        <dbReference type="Proteomes" id="UP000239504"/>
    </source>
</evidence>
<organism evidence="3 4">
    <name type="scientific">Hyphococcus luteus</name>
    <dbReference type="NCBI Taxonomy" id="2058213"/>
    <lineage>
        <taxon>Bacteria</taxon>
        <taxon>Pseudomonadati</taxon>
        <taxon>Pseudomonadota</taxon>
        <taxon>Alphaproteobacteria</taxon>
        <taxon>Parvularculales</taxon>
        <taxon>Parvularculaceae</taxon>
        <taxon>Hyphococcus</taxon>
    </lineage>
</organism>
<evidence type="ECO:0000256" key="1">
    <source>
        <dbReference type="ARBA" id="ARBA00023002"/>
    </source>
</evidence>
<feature type="domain" description="Flavin reductase like" evidence="2">
    <location>
        <begin position="81"/>
        <end position="226"/>
    </location>
</feature>
<dbReference type="GO" id="GO:0042602">
    <property type="term" value="F:riboflavin reductase (NADPH) activity"/>
    <property type="evidence" value="ECO:0007669"/>
    <property type="project" value="TreeGrafter"/>
</dbReference>